<dbReference type="WBParaSite" id="MhA1_Contig1597.frz3.gene7">
    <property type="protein sequence ID" value="MhA1_Contig1597.frz3.gene7"/>
    <property type="gene ID" value="MhA1_Contig1597.frz3.gene7"/>
</dbReference>
<dbReference type="Proteomes" id="UP000095281">
    <property type="component" value="Unplaced"/>
</dbReference>
<protein>
    <submittedName>
        <fullName evidence="2">MIF4G_like_2 domain-containing protein</fullName>
    </submittedName>
</protein>
<accession>A0A1I8B868</accession>
<organism evidence="1 2">
    <name type="scientific">Meloidogyne hapla</name>
    <name type="common">Root-knot nematode worm</name>
    <dbReference type="NCBI Taxonomy" id="6305"/>
    <lineage>
        <taxon>Eukaryota</taxon>
        <taxon>Metazoa</taxon>
        <taxon>Ecdysozoa</taxon>
        <taxon>Nematoda</taxon>
        <taxon>Chromadorea</taxon>
        <taxon>Rhabditida</taxon>
        <taxon>Tylenchina</taxon>
        <taxon>Tylenchomorpha</taxon>
        <taxon>Tylenchoidea</taxon>
        <taxon>Meloidogynidae</taxon>
        <taxon>Meloidogyninae</taxon>
        <taxon>Meloidogyne</taxon>
    </lineage>
</organism>
<name>A0A1I8B868_MELHA</name>
<evidence type="ECO:0000313" key="2">
    <source>
        <dbReference type="WBParaSite" id="MhA1_Contig1597.frz3.gene7"/>
    </source>
</evidence>
<dbReference type="AlphaFoldDB" id="A0A1I8B868"/>
<reference evidence="2" key="1">
    <citation type="submission" date="2016-11" db="UniProtKB">
        <authorList>
            <consortium name="WormBaseParasite"/>
        </authorList>
    </citation>
    <scope>IDENTIFICATION</scope>
</reference>
<keyword evidence="1" id="KW-1185">Reference proteome</keyword>
<proteinExistence type="predicted"/>
<sequence length="154" mass="17396">MGFMGMNQTLSDGVIQLLANKSAESITPTVYSAIKEAFACSTLTNSTNEQVLSMLASKCSDGWNEILNLCHAVNATMSKLPPHVIQIFSKDFQTLTPDELVQMGELFPKLKWLFSLNFYKLMDLLAQTMQGDEEAKMKFEELGMKMYQNRNKCY</sequence>
<evidence type="ECO:0000313" key="1">
    <source>
        <dbReference type="Proteomes" id="UP000095281"/>
    </source>
</evidence>